<feature type="compositionally biased region" description="Basic and acidic residues" evidence="1">
    <location>
        <begin position="110"/>
        <end position="122"/>
    </location>
</feature>
<name>A0A7R9Y9K4_9STRA</name>
<accession>A0A7R9Y9K4</accession>
<gene>
    <name evidence="2" type="ORF">PPYR1160_LOCUS1321</name>
</gene>
<organism evidence="2">
    <name type="scientific">Pinguiococcus pyrenoidosus</name>
    <dbReference type="NCBI Taxonomy" id="172671"/>
    <lineage>
        <taxon>Eukaryota</taxon>
        <taxon>Sar</taxon>
        <taxon>Stramenopiles</taxon>
        <taxon>Ochrophyta</taxon>
        <taxon>Pinguiophyceae</taxon>
        <taxon>Pinguiochrysidales</taxon>
        <taxon>Pinguiochrysidaceae</taxon>
        <taxon>Pinguiococcus</taxon>
    </lineage>
</organism>
<evidence type="ECO:0000313" key="2">
    <source>
        <dbReference type="EMBL" id="CAD8251830.1"/>
    </source>
</evidence>
<dbReference type="EMBL" id="HBEA01001786">
    <property type="protein sequence ID" value="CAD8251830.1"/>
    <property type="molecule type" value="Transcribed_RNA"/>
</dbReference>
<feature type="compositionally biased region" description="Polar residues" evidence="1">
    <location>
        <begin position="78"/>
        <end position="88"/>
    </location>
</feature>
<feature type="region of interest" description="Disordered" evidence="1">
    <location>
        <begin position="1"/>
        <end position="150"/>
    </location>
</feature>
<sequence length="287" mass="31826">MDNGTSAPEDASSRARIAEHKDGEDAKNAEDSQTKTATAFVNTTRPRGRSGAFRADVEARRAGSRSDSPRRAADDRSTGTASTMSSLRDSSEEHSGAEEKAAHRGRRGRTFGEEQNKEDEGQTRTGDGAQPSRPGGAPTETNDLEESAPDETIFTFQQTAVEEARIRRWLQLLRVESDEPSQSEIIGRLRRIQEELSDLETIPQQVALQFVLLFAGLNTRLLTMVEPGIGLEQAANRSWEHVLVGDQTCAQVRDAIVARPVETRQNRIRRSMFVDRRRAILNPSEEN</sequence>
<feature type="compositionally biased region" description="Basic and acidic residues" evidence="1">
    <location>
        <begin position="11"/>
        <end position="33"/>
    </location>
</feature>
<proteinExistence type="predicted"/>
<feature type="compositionally biased region" description="Basic and acidic residues" evidence="1">
    <location>
        <begin position="67"/>
        <end position="77"/>
    </location>
</feature>
<reference evidence="2" key="1">
    <citation type="submission" date="2021-01" db="EMBL/GenBank/DDBJ databases">
        <authorList>
            <person name="Corre E."/>
            <person name="Pelletier E."/>
            <person name="Niang G."/>
            <person name="Scheremetjew M."/>
            <person name="Finn R."/>
            <person name="Kale V."/>
            <person name="Holt S."/>
            <person name="Cochrane G."/>
            <person name="Meng A."/>
            <person name="Brown T."/>
            <person name="Cohen L."/>
        </authorList>
    </citation>
    <scope>NUCLEOTIDE SEQUENCE</scope>
    <source>
        <strain evidence="2">CCMP2078</strain>
    </source>
</reference>
<dbReference type="AlphaFoldDB" id="A0A7R9Y9K4"/>
<feature type="compositionally biased region" description="Polar residues" evidence="1">
    <location>
        <begin position="34"/>
        <end position="45"/>
    </location>
</feature>
<evidence type="ECO:0000256" key="1">
    <source>
        <dbReference type="SAM" id="MobiDB-lite"/>
    </source>
</evidence>
<feature type="compositionally biased region" description="Basic and acidic residues" evidence="1">
    <location>
        <begin position="89"/>
        <end position="102"/>
    </location>
</feature>
<protein>
    <submittedName>
        <fullName evidence="2">Uncharacterized protein</fullName>
    </submittedName>
</protein>